<organism evidence="2 3">
    <name type="scientific">Streptomyces venezuelae</name>
    <dbReference type="NCBI Taxonomy" id="54571"/>
    <lineage>
        <taxon>Bacteria</taxon>
        <taxon>Bacillati</taxon>
        <taxon>Actinomycetota</taxon>
        <taxon>Actinomycetes</taxon>
        <taxon>Kitasatosporales</taxon>
        <taxon>Streptomycetaceae</taxon>
        <taxon>Streptomyces</taxon>
    </lineage>
</organism>
<evidence type="ECO:0000313" key="2">
    <source>
        <dbReference type="EMBL" id="QES38666.1"/>
    </source>
</evidence>
<proteinExistence type="predicted"/>
<evidence type="ECO:0000256" key="1">
    <source>
        <dbReference type="SAM" id="Phobius"/>
    </source>
</evidence>
<name>A0A5P2C7G6_STRVZ</name>
<evidence type="ECO:0000313" key="3">
    <source>
        <dbReference type="Proteomes" id="UP000322927"/>
    </source>
</evidence>
<feature type="transmembrane region" description="Helical" evidence="1">
    <location>
        <begin position="144"/>
        <end position="171"/>
    </location>
</feature>
<feature type="transmembrane region" description="Helical" evidence="1">
    <location>
        <begin position="93"/>
        <end position="123"/>
    </location>
</feature>
<keyword evidence="1" id="KW-1133">Transmembrane helix</keyword>
<keyword evidence="1" id="KW-0812">Transmembrane</keyword>
<feature type="transmembrane region" description="Helical" evidence="1">
    <location>
        <begin position="6"/>
        <end position="31"/>
    </location>
</feature>
<dbReference type="EMBL" id="CP029192">
    <property type="protein sequence ID" value="QES38666.1"/>
    <property type="molecule type" value="Genomic_DNA"/>
</dbReference>
<feature type="transmembrane region" description="Helical" evidence="1">
    <location>
        <begin position="59"/>
        <end position="81"/>
    </location>
</feature>
<keyword evidence="1" id="KW-0472">Membrane</keyword>
<dbReference type="AlphaFoldDB" id="A0A5P2C7G6"/>
<dbReference type="Proteomes" id="UP000322927">
    <property type="component" value="Chromosome"/>
</dbReference>
<reference evidence="2 3" key="1">
    <citation type="submission" date="2018-05" db="EMBL/GenBank/DDBJ databases">
        <title>Streptomyces venezuelae.</title>
        <authorList>
            <person name="Kim W."/>
            <person name="Lee N."/>
            <person name="Cho B.-K."/>
        </authorList>
    </citation>
    <scope>NUCLEOTIDE SEQUENCE [LARGE SCALE GENOMIC DNA]</scope>
    <source>
        <strain evidence="2 3">ATCC 14584</strain>
    </source>
</reference>
<gene>
    <name evidence="2" type="ORF">DEJ48_39470</name>
</gene>
<sequence length="174" mass="18281">MQWLTVIQYGVVYGLVLSVLFTVAVFAGAAVSRDFLLNDYPPAVQERYGRPKSARGKRVAVLVAVFVWGVCGIPLMTSAMVGLSGALSGGLAFLPAAVCAALVFATLSVYDLIVLDWIILVGLRPRLLILPGTEGMPEYGDMGFHLGAALKGSPLIIVVGLVTGGLTTLFAEVL</sequence>
<accession>A0A5P2C7G6</accession>
<protein>
    <submittedName>
        <fullName evidence="2">Uncharacterized protein</fullName>
    </submittedName>
</protein>